<dbReference type="Proteomes" id="UP001194746">
    <property type="component" value="Unassembled WGS sequence"/>
</dbReference>
<reference evidence="1" key="2">
    <citation type="submission" date="2020-02" db="EMBL/GenBank/DDBJ databases">
        <authorList>
            <person name="Gilchrist C.L.M."/>
            <person name="Chooi Y.-H."/>
        </authorList>
    </citation>
    <scope>NUCLEOTIDE SEQUENCE</scope>
    <source>
        <strain evidence="1">MST-FP2251</strain>
    </source>
</reference>
<name>A0AAD4CZC0_ASPNN</name>
<sequence length="148" mass="16597">MPGNTSYESGSIVEKSFGGLNFYAYYTGPPVNNYPPTQSIATGGENPRHTPFSFRLEEYNAFEICGLVDTIDVSLLNAHVRVGDTILDKSLTASNLRQGLLGKFTLQTAKGHFKLCVENMQLWLVLDFELCEKKYKEKKCLLHLQDKA</sequence>
<dbReference type="EMBL" id="VCAU01000001">
    <property type="protein sequence ID" value="KAF9895238.1"/>
    <property type="molecule type" value="Genomic_DNA"/>
</dbReference>
<evidence type="ECO:0000313" key="2">
    <source>
        <dbReference type="Proteomes" id="UP001194746"/>
    </source>
</evidence>
<comment type="caution">
    <text evidence="1">The sequence shown here is derived from an EMBL/GenBank/DDBJ whole genome shotgun (WGS) entry which is preliminary data.</text>
</comment>
<proteinExistence type="predicted"/>
<gene>
    <name evidence="1" type="ORF">FE257_000140</name>
</gene>
<accession>A0AAD4CZC0</accession>
<organism evidence="1 2">
    <name type="scientific">Aspergillus nanangensis</name>
    <dbReference type="NCBI Taxonomy" id="2582783"/>
    <lineage>
        <taxon>Eukaryota</taxon>
        <taxon>Fungi</taxon>
        <taxon>Dikarya</taxon>
        <taxon>Ascomycota</taxon>
        <taxon>Pezizomycotina</taxon>
        <taxon>Eurotiomycetes</taxon>
        <taxon>Eurotiomycetidae</taxon>
        <taxon>Eurotiales</taxon>
        <taxon>Aspergillaceae</taxon>
        <taxon>Aspergillus</taxon>
        <taxon>Aspergillus subgen. Circumdati</taxon>
    </lineage>
</organism>
<keyword evidence="2" id="KW-1185">Reference proteome</keyword>
<dbReference type="AlphaFoldDB" id="A0AAD4CZC0"/>
<protein>
    <submittedName>
        <fullName evidence="1">Uncharacterized protein</fullName>
    </submittedName>
</protein>
<evidence type="ECO:0000313" key="1">
    <source>
        <dbReference type="EMBL" id="KAF9895238.1"/>
    </source>
</evidence>
<reference evidence="1" key="1">
    <citation type="journal article" date="2019" name="Beilstein J. Org. Chem.">
        <title>Nanangenines: drimane sesquiterpenoids as the dominant metabolite cohort of a novel Australian fungus, Aspergillus nanangensis.</title>
        <authorList>
            <person name="Lacey H.J."/>
            <person name="Gilchrist C.L.M."/>
            <person name="Crombie A."/>
            <person name="Kalaitzis J.A."/>
            <person name="Vuong D."/>
            <person name="Rutledge P.J."/>
            <person name="Turner P."/>
            <person name="Pitt J.I."/>
            <person name="Lacey E."/>
            <person name="Chooi Y.H."/>
            <person name="Piggott A.M."/>
        </authorList>
    </citation>
    <scope>NUCLEOTIDE SEQUENCE</scope>
    <source>
        <strain evidence="1">MST-FP2251</strain>
    </source>
</reference>